<comment type="caution">
    <text evidence="1">The sequence shown here is derived from an EMBL/GenBank/DDBJ whole genome shotgun (WGS) entry which is preliminary data.</text>
</comment>
<protein>
    <submittedName>
        <fullName evidence="1">Uncharacterized protein</fullName>
    </submittedName>
</protein>
<evidence type="ECO:0000313" key="1">
    <source>
        <dbReference type="EMBL" id="GFS66811.1"/>
    </source>
</evidence>
<organism evidence="1 2">
    <name type="scientific">Nephila pilipes</name>
    <name type="common">Giant wood spider</name>
    <name type="synonym">Nephila maculata</name>
    <dbReference type="NCBI Taxonomy" id="299642"/>
    <lineage>
        <taxon>Eukaryota</taxon>
        <taxon>Metazoa</taxon>
        <taxon>Ecdysozoa</taxon>
        <taxon>Arthropoda</taxon>
        <taxon>Chelicerata</taxon>
        <taxon>Arachnida</taxon>
        <taxon>Araneae</taxon>
        <taxon>Araneomorphae</taxon>
        <taxon>Entelegynae</taxon>
        <taxon>Araneoidea</taxon>
        <taxon>Nephilidae</taxon>
        <taxon>Nephila</taxon>
    </lineage>
</organism>
<reference evidence="1" key="1">
    <citation type="submission" date="2020-08" db="EMBL/GenBank/DDBJ databases">
        <title>Multicomponent nature underlies the extraordinary mechanical properties of spider dragline silk.</title>
        <authorList>
            <person name="Kono N."/>
            <person name="Nakamura H."/>
            <person name="Mori M."/>
            <person name="Yoshida Y."/>
            <person name="Ohtoshi R."/>
            <person name="Malay A.D."/>
            <person name="Moran D.A.P."/>
            <person name="Tomita M."/>
            <person name="Numata K."/>
            <person name="Arakawa K."/>
        </authorList>
    </citation>
    <scope>NUCLEOTIDE SEQUENCE</scope>
</reference>
<keyword evidence="2" id="KW-1185">Reference proteome</keyword>
<proteinExistence type="predicted"/>
<dbReference type="Proteomes" id="UP000887013">
    <property type="component" value="Unassembled WGS sequence"/>
</dbReference>
<accession>A0A8X6JXW2</accession>
<name>A0A8X6JXW2_NEPPI</name>
<evidence type="ECO:0000313" key="2">
    <source>
        <dbReference type="Proteomes" id="UP000887013"/>
    </source>
</evidence>
<dbReference type="AlphaFoldDB" id="A0A8X6JXW2"/>
<gene>
    <name evidence="1" type="ORF">NPIL_536541</name>
</gene>
<sequence length="138" mass="15663">MCSNLPTLEVGTCLRESNEKSIIKERLSDESNRLVLHSRIIESNHEDFGHLGLQILINYHRETYRILQKRKIPYDSNRTETTPLSEDRVIGATKFVGTGIDPVGPLHFSYKVRMCPNESTEDHTSIGTLGGRLVKEVI</sequence>
<dbReference type="EMBL" id="BMAW01048583">
    <property type="protein sequence ID" value="GFS66811.1"/>
    <property type="molecule type" value="Genomic_DNA"/>
</dbReference>